<dbReference type="AlphaFoldDB" id="A0A081N7X0"/>
<comment type="caution">
    <text evidence="1">The sequence shown here is derived from an EMBL/GenBank/DDBJ whole genome shotgun (WGS) entry which is preliminary data.</text>
</comment>
<reference evidence="1 2" key="1">
    <citation type="submission" date="2014-06" db="EMBL/GenBank/DDBJ databases">
        <title>Whole Genome Sequences of Three Symbiotic Endozoicomonas Bacteria.</title>
        <authorList>
            <person name="Neave M.J."/>
            <person name="Apprill A."/>
            <person name="Voolstra C.R."/>
        </authorList>
    </citation>
    <scope>NUCLEOTIDE SEQUENCE [LARGE SCALE GENOMIC DNA]</scope>
    <source>
        <strain evidence="1 2">LMG 24815</strain>
    </source>
</reference>
<sequence>MIKILAWSAVAVTFSWVFFAPGFEPIAAFLGSFLTATILQFKKDSSDKTEMVTKESEVKVEIKEEVKKDEIKKTENVLDIVDRFINLLEIHDIHKNEIPRFLPEEFSITLTDVSNKEKLLLKLSPAVIDWACSTFNVRREWLETGEKKIYDTKDYYKMEHGLLSLIKNIKLNHGYDFEVIAFKSVENLELSEKREQNVNLLIVVPTIKSKEKTIYKYIPTRTLWDWGYWRTRYQFKAITRICLKELNFSFEGYDLDSERMYSLSSGRTFPKTIIEDLPIGITWYPDDYCEKNSENGCNKESTEIDSILEYIKDRNYDEIFREHA</sequence>
<proteinExistence type="predicted"/>
<organism evidence="1 2">
    <name type="scientific">Endozoicomonas montiporae</name>
    <dbReference type="NCBI Taxonomy" id="1027273"/>
    <lineage>
        <taxon>Bacteria</taxon>
        <taxon>Pseudomonadati</taxon>
        <taxon>Pseudomonadota</taxon>
        <taxon>Gammaproteobacteria</taxon>
        <taxon>Oceanospirillales</taxon>
        <taxon>Endozoicomonadaceae</taxon>
        <taxon>Endozoicomonas</taxon>
    </lineage>
</organism>
<keyword evidence="2" id="KW-1185">Reference proteome</keyword>
<dbReference type="EMBL" id="JOKG01000002">
    <property type="protein sequence ID" value="KEQ14543.1"/>
    <property type="molecule type" value="Genomic_DNA"/>
</dbReference>
<evidence type="ECO:0000313" key="2">
    <source>
        <dbReference type="Proteomes" id="UP000028006"/>
    </source>
</evidence>
<evidence type="ECO:0000313" key="1">
    <source>
        <dbReference type="EMBL" id="KEQ14543.1"/>
    </source>
</evidence>
<accession>A0A081N7X0</accession>
<dbReference type="Proteomes" id="UP000028006">
    <property type="component" value="Unassembled WGS sequence"/>
</dbReference>
<gene>
    <name evidence="1" type="ORF">GZ77_09410</name>
</gene>
<name>A0A081N7X0_9GAMM</name>
<dbReference type="RefSeq" id="WP_034874478.1">
    <property type="nucleotide sequence ID" value="NZ_JOKG01000002.1"/>
</dbReference>
<dbReference type="eggNOG" id="ENOG5033A19">
    <property type="taxonomic scope" value="Bacteria"/>
</dbReference>
<protein>
    <submittedName>
        <fullName evidence="1">Uncharacterized protein</fullName>
    </submittedName>
</protein>